<keyword evidence="2" id="KW-1185">Reference proteome</keyword>
<reference evidence="1 2" key="1">
    <citation type="submission" date="2014-06" db="EMBL/GenBank/DDBJ databases">
        <authorList>
            <person name="Swart Estienne"/>
        </authorList>
    </citation>
    <scope>NUCLEOTIDE SEQUENCE [LARGE SCALE GENOMIC DNA]</scope>
    <source>
        <strain evidence="1 2">130c</strain>
    </source>
</reference>
<accession>A0A078ANU3</accession>
<dbReference type="InParanoid" id="A0A078ANU3"/>
<protein>
    <submittedName>
        <fullName evidence="1">Uncharacterized protein</fullName>
    </submittedName>
</protein>
<dbReference type="Proteomes" id="UP000039865">
    <property type="component" value="Unassembled WGS sequence"/>
</dbReference>
<dbReference type="EMBL" id="CCKQ01012217">
    <property type="protein sequence ID" value="CDW83829.1"/>
    <property type="molecule type" value="Genomic_DNA"/>
</dbReference>
<evidence type="ECO:0000313" key="1">
    <source>
        <dbReference type="EMBL" id="CDW83829.1"/>
    </source>
</evidence>
<proteinExistence type="predicted"/>
<sequence>MQLNKFEIIKEAADEQQSKTEVKIEQNEKQPLQIHTQNAEKENDLNDAVIDLDKQEIVLDNVYNNLQHQCLICEKFMTESDVKISKKLESYFQERGEIDKVMNRIRGKMNSKVKDMVNQREIDIAQESLANIACFRCMYDMILSNEGRSEAMKIFQVAHMQIQNEQHFYSAKILPRTFGPNKQRIAHDTSIEMKQIGLFKGTFYDYNKQAKDKSYENISPALAQNLSNAVIRDRYQKNHQSMLISLPRENSAQPNISNTLDQQSNDSSFSIQKTRPWRVDFNDKIEKKFGSLANFDRQQKILKKIEKDRLKYMLGNKMHNENIEILKNYRSQQRMLRLKSNLKKFKEKHINEQKLNFNKSCILYI</sequence>
<name>A0A078ANU3_STYLE</name>
<organism evidence="1 2">
    <name type="scientific">Stylonychia lemnae</name>
    <name type="common">Ciliate</name>
    <dbReference type="NCBI Taxonomy" id="5949"/>
    <lineage>
        <taxon>Eukaryota</taxon>
        <taxon>Sar</taxon>
        <taxon>Alveolata</taxon>
        <taxon>Ciliophora</taxon>
        <taxon>Intramacronucleata</taxon>
        <taxon>Spirotrichea</taxon>
        <taxon>Stichotrichia</taxon>
        <taxon>Sporadotrichida</taxon>
        <taxon>Oxytrichidae</taxon>
        <taxon>Stylonychinae</taxon>
        <taxon>Stylonychia</taxon>
    </lineage>
</organism>
<dbReference type="AlphaFoldDB" id="A0A078ANU3"/>
<gene>
    <name evidence="1" type="primary">Contig13915.g14858</name>
    <name evidence="1" type="ORF">STYLEM_12880</name>
</gene>
<dbReference type="OrthoDB" id="10670590at2759"/>
<evidence type="ECO:0000313" key="2">
    <source>
        <dbReference type="Proteomes" id="UP000039865"/>
    </source>
</evidence>